<feature type="compositionally biased region" description="Basic residues" evidence="2">
    <location>
        <begin position="318"/>
        <end position="327"/>
    </location>
</feature>
<dbReference type="InterPro" id="IPR025761">
    <property type="entry name" value="FFD_box"/>
</dbReference>
<dbReference type="PANTHER" id="PTHR13586:SF0">
    <property type="entry name" value="TRAILER HITCH, ISOFORM H"/>
    <property type="match status" value="1"/>
</dbReference>
<feature type="short sequence motif" description="FFD box" evidence="1">
    <location>
        <begin position="363"/>
        <end position="379"/>
    </location>
</feature>
<evidence type="ECO:0000256" key="1">
    <source>
        <dbReference type="PROSITE-ProRule" id="PRU00846"/>
    </source>
</evidence>
<dbReference type="Pfam" id="PF12701">
    <property type="entry name" value="LSM14"/>
    <property type="match status" value="1"/>
</dbReference>
<dbReference type="PROSITE" id="PS51512">
    <property type="entry name" value="DFDF"/>
    <property type="match status" value="1"/>
</dbReference>
<dbReference type="Gene3D" id="2.30.30.100">
    <property type="match status" value="1"/>
</dbReference>
<comment type="caution">
    <text evidence="5">The sequence shown here is derived from an EMBL/GenBank/DDBJ whole genome shotgun (WGS) entry which is preliminary data.</text>
</comment>
<dbReference type="InterPro" id="IPR010920">
    <property type="entry name" value="LSM_dom_sf"/>
</dbReference>
<evidence type="ECO:0000259" key="4">
    <source>
        <dbReference type="PROSITE" id="PS51513"/>
    </source>
</evidence>
<name>A0A1X2I961_9FUNG</name>
<feature type="domain" description="DFDF" evidence="3">
    <location>
        <begin position="328"/>
        <end position="364"/>
    </location>
</feature>
<dbReference type="GO" id="GO:0000932">
    <property type="term" value="C:P-body"/>
    <property type="evidence" value="ECO:0007669"/>
    <property type="project" value="TreeGrafter"/>
</dbReference>
<feature type="region of interest" description="Disordered" evidence="2">
    <location>
        <begin position="196"/>
        <end position="260"/>
    </location>
</feature>
<dbReference type="GO" id="GO:0033962">
    <property type="term" value="P:P-body assembly"/>
    <property type="evidence" value="ECO:0007669"/>
    <property type="project" value="TreeGrafter"/>
</dbReference>
<dbReference type="STRING" id="90262.A0A1X2I961"/>
<reference evidence="5 6" key="1">
    <citation type="submission" date="2016-07" db="EMBL/GenBank/DDBJ databases">
        <title>Pervasive Adenine N6-methylation of Active Genes in Fungi.</title>
        <authorList>
            <consortium name="DOE Joint Genome Institute"/>
            <person name="Mondo S.J."/>
            <person name="Dannebaum R.O."/>
            <person name="Kuo R.C."/>
            <person name="Labutti K."/>
            <person name="Haridas S."/>
            <person name="Kuo A."/>
            <person name="Salamov A."/>
            <person name="Ahrendt S.R."/>
            <person name="Lipzen A."/>
            <person name="Sullivan W."/>
            <person name="Andreopoulos W.B."/>
            <person name="Clum A."/>
            <person name="Lindquist E."/>
            <person name="Daum C."/>
            <person name="Ramamoorthy G.K."/>
            <person name="Gryganskyi A."/>
            <person name="Culley D."/>
            <person name="Magnuson J.K."/>
            <person name="James T.Y."/>
            <person name="O'Malley M.A."/>
            <person name="Stajich J.E."/>
            <person name="Spatafora J.W."/>
            <person name="Visel A."/>
            <person name="Grigoriev I.V."/>
        </authorList>
    </citation>
    <scope>NUCLEOTIDE SEQUENCE [LARGE SCALE GENOMIC DNA]</scope>
    <source>
        <strain evidence="5 6">NRRL 1336</strain>
    </source>
</reference>
<organism evidence="5 6">
    <name type="scientific">Absidia repens</name>
    <dbReference type="NCBI Taxonomy" id="90262"/>
    <lineage>
        <taxon>Eukaryota</taxon>
        <taxon>Fungi</taxon>
        <taxon>Fungi incertae sedis</taxon>
        <taxon>Mucoromycota</taxon>
        <taxon>Mucoromycotina</taxon>
        <taxon>Mucoromycetes</taxon>
        <taxon>Mucorales</taxon>
        <taxon>Cunninghamellaceae</taxon>
        <taxon>Absidia</taxon>
    </lineage>
</organism>
<dbReference type="SMART" id="SM01199">
    <property type="entry name" value="FDF"/>
    <property type="match status" value="1"/>
</dbReference>
<evidence type="ECO:0000259" key="3">
    <source>
        <dbReference type="PROSITE" id="PS51512"/>
    </source>
</evidence>
<keyword evidence="6" id="KW-1185">Reference proteome</keyword>
<dbReference type="InterPro" id="IPR025609">
    <property type="entry name" value="Lsm14-like_N"/>
</dbReference>
<dbReference type="Proteomes" id="UP000193560">
    <property type="component" value="Unassembled WGS sequence"/>
</dbReference>
<dbReference type="PROSITE" id="PS51513">
    <property type="entry name" value="FFD"/>
    <property type="match status" value="1"/>
</dbReference>
<feature type="compositionally biased region" description="Polar residues" evidence="2">
    <location>
        <begin position="204"/>
        <end position="214"/>
    </location>
</feature>
<dbReference type="GO" id="GO:0034063">
    <property type="term" value="P:stress granule assembly"/>
    <property type="evidence" value="ECO:0007669"/>
    <property type="project" value="TreeGrafter"/>
</dbReference>
<accession>A0A1X2I961</accession>
<feature type="region of interest" description="Disordered" evidence="2">
    <location>
        <begin position="397"/>
        <end position="441"/>
    </location>
</feature>
<sequence length="441" mass="49024">MCQVTGLDFDSDWLTNGKSQERKNADCTLLISKSDIRYIGTLRNVDTQTSSIALGQGKSFSLFLYCALLVLFTRYISPLVQSFGTEGRRGGRFQDEIPPSDSVFEYIVFRGADIKDLQVFEAPPPPLAPQAYAFPQYVAPQSYPYSYSMPLPSYGCTIPNQHYAMYPPPPLNAPLLPTPPFPSQLTTTMSVMTQKPEATDDVTPDTTFSPTTLVPDTVTKVRTPLVDDDDNSHLTISKPDTKDSPSPSPRTSPDTLVTTSFTELDGVTRLINDLDIGDKGRSSRDGTTESEPLKTNSNNNNNSKMIANTKPNNSGSRNGRRKSKSKKTNAANIPTLQQEFDFASSNAKFNKDTSQTSNLSVDAFYDKKKSFFDNISCDAKEKTESAFINKDYRKKHKDEKQLNLETFGPSSIHLPRRKQTRQGGRTNSIRRNNGKQATSPW</sequence>
<proteinExistence type="predicted"/>
<dbReference type="OrthoDB" id="21539at2759"/>
<gene>
    <name evidence="5" type="ORF">BCR42DRAFT_493874</name>
</gene>
<dbReference type="SUPFAM" id="SSF50182">
    <property type="entry name" value="Sm-like ribonucleoproteins"/>
    <property type="match status" value="1"/>
</dbReference>
<dbReference type="AlphaFoldDB" id="A0A1X2I961"/>
<dbReference type="GO" id="GO:0003729">
    <property type="term" value="F:mRNA binding"/>
    <property type="evidence" value="ECO:0007669"/>
    <property type="project" value="TreeGrafter"/>
</dbReference>
<dbReference type="InterPro" id="IPR025762">
    <property type="entry name" value="DFDF"/>
</dbReference>
<dbReference type="EMBL" id="MCGE01000020">
    <property type="protein sequence ID" value="ORZ11908.1"/>
    <property type="molecule type" value="Genomic_DNA"/>
</dbReference>
<feature type="compositionally biased region" description="Polar residues" evidence="2">
    <location>
        <begin position="421"/>
        <end position="441"/>
    </location>
</feature>
<feature type="domain" description="FFD box profile" evidence="4">
    <location>
        <begin position="363"/>
        <end position="379"/>
    </location>
</feature>
<dbReference type="PANTHER" id="PTHR13586">
    <property type="entry name" value="SCD6 PROTEIN-RELATED"/>
    <property type="match status" value="1"/>
</dbReference>
<dbReference type="InterPro" id="IPR019050">
    <property type="entry name" value="FDF_dom"/>
</dbReference>
<evidence type="ECO:0000313" key="5">
    <source>
        <dbReference type="EMBL" id="ORZ11908.1"/>
    </source>
</evidence>
<dbReference type="SMART" id="SM01271">
    <property type="entry name" value="LSM14"/>
    <property type="match status" value="1"/>
</dbReference>
<feature type="compositionally biased region" description="Basic and acidic residues" evidence="2">
    <location>
        <begin position="276"/>
        <end position="287"/>
    </location>
</feature>
<evidence type="ECO:0000313" key="6">
    <source>
        <dbReference type="Proteomes" id="UP000193560"/>
    </source>
</evidence>
<feature type="region of interest" description="Disordered" evidence="2">
    <location>
        <begin position="275"/>
        <end position="334"/>
    </location>
</feature>
<evidence type="ECO:0000256" key="2">
    <source>
        <dbReference type="SAM" id="MobiDB-lite"/>
    </source>
</evidence>
<protein>
    <submittedName>
        <fullName evidence="5">Scd6-like Sm domain-domain-containing protein</fullName>
    </submittedName>
</protein>